<dbReference type="GO" id="GO:0005829">
    <property type="term" value="C:cytosol"/>
    <property type="evidence" value="ECO:0007669"/>
    <property type="project" value="TreeGrafter"/>
</dbReference>
<feature type="domain" description="Galactokinase N-terminal" evidence="3">
    <location>
        <begin position="43"/>
        <end position="94"/>
    </location>
</feature>
<reference evidence="5" key="1">
    <citation type="submission" date="2016-11" db="UniProtKB">
        <authorList>
            <consortium name="WormBaseParasite"/>
        </authorList>
    </citation>
    <scope>IDENTIFICATION</scope>
</reference>
<dbReference type="InterPro" id="IPR020568">
    <property type="entry name" value="Ribosomal_Su5_D2-typ_SF"/>
</dbReference>
<dbReference type="PANTHER" id="PTHR10457:SF7">
    <property type="entry name" value="GALACTOKINASE-RELATED"/>
    <property type="match status" value="1"/>
</dbReference>
<keyword evidence="1" id="KW-0547">Nucleotide-binding</keyword>
<dbReference type="AlphaFoldDB" id="A0A1I7XUB3"/>
<evidence type="ECO:0000256" key="2">
    <source>
        <dbReference type="ARBA" id="ARBA00022840"/>
    </source>
</evidence>
<organism evidence="4 5">
    <name type="scientific">Heterorhabditis bacteriophora</name>
    <name type="common">Entomopathogenic nematode worm</name>
    <dbReference type="NCBI Taxonomy" id="37862"/>
    <lineage>
        <taxon>Eukaryota</taxon>
        <taxon>Metazoa</taxon>
        <taxon>Ecdysozoa</taxon>
        <taxon>Nematoda</taxon>
        <taxon>Chromadorea</taxon>
        <taxon>Rhabditida</taxon>
        <taxon>Rhabditina</taxon>
        <taxon>Rhabditomorpha</taxon>
        <taxon>Strongyloidea</taxon>
        <taxon>Heterorhabditidae</taxon>
        <taxon>Heterorhabditis</taxon>
    </lineage>
</organism>
<dbReference type="Proteomes" id="UP000095283">
    <property type="component" value="Unplaced"/>
</dbReference>
<dbReference type="SUPFAM" id="SSF54211">
    <property type="entry name" value="Ribosomal protein S5 domain 2-like"/>
    <property type="match status" value="1"/>
</dbReference>
<dbReference type="WBParaSite" id="Hba_21339">
    <property type="protein sequence ID" value="Hba_21339"/>
    <property type="gene ID" value="Hba_21339"/>
</dbReference>
<evidence type="ECO:0000313" key="5">
    <source>
        <dbReference type="WBParaSite" id="Hba_21339"/>
    </source>
</evidence>
<evidence type="ECO:0000256" key="1">
    <source>
        <dbReference type="ARBA" id="ARBA00022741"/>
    </source>
</evidence>
<dbReference type="Pfam" id="PF10509">
    <property type="entry name" value="GalKase_gal_bdg"/>
    <property type="match status" value="1"/>
</dbReference>
<sequence length="161" mass="18563">MAHFSIGDGLNQKDVCENETQLLPEPEYITNLKRVVVREAYELFLSHFGVEQSKELRAAVAPGRVNLIGEHIDYCDGFVLPMVRAIPLYTAVLGRQVKDQSRGYSLIFSSHFNQTVEIKKPYEQRCDKVVHNLNTARFKCFCIHQFSILINFSRYLLQILI</sequence>
<dbReference type="Gene3D" id="3.30.230.10">
    <property type="match status" value="1"/>
</dbReference>
<protein>
    <submittedName>
        <fullName evidence="5">GalKase_gal_bdg domain-containing protein</fullName>
    </submittedName>
</protein>
<accession>A0A1I7XUB3</accession>
<dbReference type="InterPro" id="IPR014721">
    <property type="entry name" value="Ribsml_uS5_D2-typ_fold_subgr"/>
</dbReference>
<keyword evidence="2" id="KW-0067">ATP-binding</keyword>
<dbReference type="PANTHER" id="PTHR10457">
    <property type="entry name" value="MEVALONATE KINASE/GALACTOKINASE"/>
    <property type="match status" value="1"/>
</dbReference>
<dbReference type="GO" id="GO:0005524">
    <property type="term" value="F:ATP binding"/>
    <property type="evidence" value="ECO:0007669"/>
    <property type="project" value="UniProtKB-KW"/>
</dbReference>
<dbReference type="GO" id="GO:0006012">
    <property type="term" value="P:galactose metabolic process"/>
    <property type="evidence" value="ECO:0007669"/>
    <property type="project" value="TreeGrafter"/>
</dbReference>
<proteinExistence type="predicted"/>
<dbReference type="InterPro" id="IPR019741">
    <property type="entry name" value="Galactokinase_CS"/>
</dbReference>
<dbReference type="InterPro" id="IPR019539">
    <property type="entry name" value="GalKase_N"/>
</dbReference>
<dbReference type="GO" id="GO:0004335">
    <property type="term" value="F:galactokinase activity"/>
    <property type="evidence" value="ECO:0007669"/>
    <property type="project" value="TreeGrafter"/>
</dbReference>
<evidence type="ECO:0000313" key="4">
    <source>
        <dbReference type="Proteomes" id="UP000095283"/>
    </source>
</evidence>
<dbReference type="PROSITE" id="PS00106">
    <property type="entry name" value="GALACTOKINASE"/>
    <property type="match status" value="1"/>
</dbReference>
<keyword evidence="4" id="KW-1185">Reference proteome</keyword>
<name>A0A1I7XUB3_HETBA</name>
<evidence type="ECO:0000259" key="3">
    <source>
        <dbReference type="Pfam" id="PF10509"/>
    </source>
</evidence>